<dbReference type="Proteomes" id="UP000828390">
    <property type="component" value="Unassembled WGS sequence"/>
</dbReference>
<dbReference type="AlphaFoldDB" id="A0A9D4NK15"/>
<evidence type="ECO:0000313" key="2">
    <source>
        <dbReference type="EMBL" id="KAH3896151.1"/>
    </source>
</evidence>
<name>A0A9D4NK15_DREPO</name>
<gene>
    <name evidence="2" type="ORF">DPMN_020324</name>
</gene>
<proteinExistence type="predicted"/>
<organism evidence="2 3">
    <name type="scientific">Dreissena polymorpha</name>
    <name type="common">Zebra mussel</name>
    <name type="synonym">Mytilus polymorpha</name>
    <dbReference type="NCBI Taxonomy" id="45954"/>
    <lineage>
        <taxon>Eukaryota</taxon>
        <taxon>Metazoa</taxon>
        <taxon>Spiralia</taxon>
        <taxon>Lophotrochozoa</taxon>
        <taxon>Mollusca</taxon>
        <taxon>Bivalvia</taxon>
        <taxon>Autobranchia</taxon>
        <taxon>Heteroconchia</taxon>
        <taxon>Euheterodonta</taxon>
        <taxon>Imparidentia</taxon>
        <taxon>Neoheterodontei</taxon>
        <taxon>Myida</taxon>
        <taxon>Dreissenoidea</taxon>
        <taxon>Dreissenidae</taxon>
        <taxon>Dreissena</taxon>
    </lineage>
</organism>
<reference evidence="2" key="1">
    <citation type="journal article" date="2019" name="bioRxiv">
        <title>The Genome of the Zebra Mussel, Dreissena polymorpha: A Resource for Invasive Species Research.</title>
        <authorList>
            <person name="McCartney M.A."/>
            <person name="Auch B."/>
            <person name="Kono T."/>
            <person name="Mallez S."/>
            <person name="Zhang Y."/>
            <person name="Obille A."/>
            <person name="Becker A."/>
            <person name="Abrahante J.E."/>
            <person name="Garbe J."/>
            <person name="Badalamenti J.P."/>
            <person name="Herman A."/>
            <person name="Mangelson H."/>
            <person name="Liachko I."/>
            <person name="Sullivan S."/>
            <person name="Sone E.D."/>
            <person name="Koren S."/>
            <person name="Silverstein K.A.T."/>
            <person name="Beckman K.B."/>
            <person name="Gohl D.M."/>
        </authorList>
    </citation>
    <scope>NUCLEOTIDE SEQUENCE</scope>
    <source>
        <strain evidence="2">Duluth1</strain>
        <tissue evidence="2">Whole animal</tissue>
    </source>
</reference>
<evidence type="ECO:0000313" key="3">
    <source>
        <dbReference type="Proteomes" id="UP000828390"/>
    </source>
</evidence>
<dbReference type="EMBL" id="JAIWYP010000001">
    <property type="protein sequence ID" value="KAH3896151.1"/>
    <property type="molecule type" value="Genomic_DNA"/>
</dbReference>
<feature type="region of interest" description="Disordered" evidence="1">
    <location>
        <begin position="70"/>
        <end position="106"/>
    </location>
</feature>
<evidence type="ECO:0000256" key="1">
    <source>
        <dbReference type="SAM" id="MobiDB-lite"/>
    </source>
</evidence>
<keyword evidence="3" id="KW-1185">Reference proteome</keyword>
<comment type="caution">
    <text evidence="2">The sequence shown here is derived from an EMBL/GenBank/DDBJ whole genome shotgun (WGS) entry which is preliminary data.</text>
</comment>
<accession>A0A9D4NK15</accession>
<reference evidence="2" key="2">
    <citation type="submission" date="2020-11" db="EMBL/GenBank/DDBJ databases">
        <authorList>
            <person name="McCartney M.A."/>
            <person name="Auch B."/>
            <person name="Kono T."/>
            <person name="Mallez S."/>
            <person name="Becker A."/>
            <person name="Gohl D.M."/>
            <person name="Silverstein K.A.T."/>
            <person name="Koren S."/>
            <person name="Bechman K.B."/>
            <person name="Herman A."/>
            <person name="Abrahante J.E."/>
            <person name="Garbe J."/>
        </authorList>
    </citation>
    <scope>NUCLEOTIDE SEQUENCE</scope>
    <source>
        <strain evidence="2">Duluth1</strain>
        <tissue evidence="2">Whole animal</tissue>
    </source>
</reference>
<feature type="region of interest" description="Disordered" evidence="1">
    <location>
        <begin position="1"/>
        <end position="30"/>
    </location>
</feature>
<sequence>MVPAKVFDDSGQSSGATVEGGIQSDVFQEKEHQLVKRKNVSVRKPYRTASRLVSGKELTSDNVINAVQQHDQAMKRPNKTTHSVTKSVQTRSYKKNKQAMYEEKGP</sequence>
<feature type="compositionally biased region" description="Polar residues" evidence="1">
    <location>
        <begin position="80"/>
        <end position="91"/>
    </location>
</feature>
<protein>
    <submittedName>
        <fullName evidence="2">Uncharacterized protein</fullName>
    </submittedName>
</protein>